<keyword evidence="4 7" id="KW-1133">Transmembrane helix</keyword>
<dbReference type="AlphaFoldDB" id="A0A3N5YLN0"/>
<dbReference type="InterPro" id="IPR036869">
    <property type="entry name" value="J_dom_sf"/>
</dbReference>
<keyword evidence="1 7" id="KW-1003">Cell membrane</keyword>
<dbReference type="PANTHER" id="PTHR24074">
    <property type="entry name" value="CO-CHAPERONE PROTEIN DJLA"/>
    <property type="match status" value="1"/>
</dbReference>
<evidence type="ECO:0000256" key="6">
    <source>
        <dbReference type="ARBA" id="ARBA00023186"/>
    </source>
</evidence>
<dbReference type="GO" id="GO:0051087">
    <property type="term" value="F:protein-folding chaperone binding"/>
    <property type="evidence" value="ECO:0007669"/>
    <property type="project" value="InterPro"/>
</dbReference>
<keyword evidence="6 7" id="KW-0143">Chaperone</keyword>
<dbReference type="SUPFAM" id="SSF158682">
    <property type="entry name" value="TerB-like"/>
    <property type="match status" value="1"/>
</dbReference>
<keyword evidence="11" id="KW-1185">Reference proteome</keyword>
<dbReference type="PRINTS" id="PR00625">
    <property type="entry name" value="JDOMAIN"/>
</dbReference>
<comment type="domain">
    <text evidence="7">The transmembrane domain is a dimerization domain.</text>
</comment>
<dbReference type="EMBL" id="RPOK01000004">
    <property type="protein sequence ID" value="RPJ66111.1"/>
    <property type="molecule type" value="Genomic_DNA"/>
</dbReference>
<dbReference type="Pfam" id="PF00226">
    <property type="entry name" value="DnaJ"/>
    <property type="match status" value="1"/>
</dbReference>
<evidence type="ECO:0000256" key="4">
    <source>
        <dbReference type="ARBA" id="ARBA00022989"/>
    </source>
</evidence>
<evidence type="ECO:0000313" key="11">
    <source>
        <dbReference type="Proteomes" id="UP000275281"/>
    </source>
</evidence>
<reference evidence="10 11" key="1">
    <citation type="submission" date="2018-11" db="EMBL/GenBank/DDBJ databases">
        <authorList>
            <person name="Ye M.-Q."/>
            <person name="Du Z.-J."/>
        </authorList>
    </citation>
    <scope>NUCLEOTIDE SEQUENCE [LARGE SCALE GENOMIC DNA]</scope>
    <source>
        <strain evidence="10 11">U0105</strain>
    </source>
</reference>
<dbReference type="CDD" id="cd06257">
    <property type="entry name" value="DnaJ"/>
    <property type="match status" value="1"/>
</dbReference>
<protein>
    <recommendedName>
        <fullName evidence="7">Co-chaperone protein DjlA</fullName>
    </recommendedName>
</protein>
<dbReference type="GO" id="GO:0005886">
    <property type="term" value="C:plasma membrane"/>
    <property type="evidence" value="ECO:0007669"/>
    <property type="project" value="UniProtKB-SubCell"/>
</dbReference>
<dbReference type="InterPro" id="IPR050817">
    <property type="entry name" value="DjlA_DnaK_co-chaperone"/>
</dbReference>
<keyword evidence="5 7" id="KW-0472">Membrane</keyword>
<dbReference type="SUPFAM" id="SSF46565">
    <property type="entry name" value="Chaperone J-domain"/>
    <property type="match status" value="1"/>
</dbReference>
<comment type="function">
    <text evidence="7">Regulatory DnaK co-chaperone. Direct interaction between DnaK and DjlA is needed for the induction of the wcaABCDE operon, involved in the synthesis of a colanic acid polysaccharide capsule, possibly through activation of the RcsB/RcsC phosphotransfer signaling pathway. The colanic acid capsule may help the bacterium survive conditions outside the host.</text>
</comment>
<feature type="domain" description="J" evidence="9">
    <location>
        <begin position="207"/>
        <end position="271"/>
    </location>
</feature>
<organism evidence="10 11">
    <name type="scientific">Alteromonas sediminis</name>
    <dbReference type="NCBI Taxonomy" id="2259342"/>
    <lineage>
        <taxon>Bacteria</taxon>
        <taxon>Pseudomonadati</taxon>
        <taxon>Pseudomonadota</taxon>
        <taxon>Gammaproteobacteria</taxon>
        <taxon>Alteromonadales</taxon>
        <taxon>Alteromonadaceae</taxon>
        <taxon>Alteromonas/Salinimonas group</taxon>
        <taxon>Alteromonas</taxon>
    </lineage>
</organism>
<dbReference type="InterPro" id="IPR001623">
    <property type="entry name" value="DnaJ_domain"/>
</dbReference>
<dbReference type="InterPro" id="IPR029024">
    <property type="entry name" value="TerB-like"/>
</dbReference>
<dbReference type="HAMAP" id="MF_01153">
    <property type="entry name" value="DjlA"/>
    <property type="match status" value="1"/>
</dbReference>
<name>A0A3N5YLN0_9ALTE</name>
<dbReference type="SMART" id="SM00271">
    <property type="entry name" value="DnaJ"/>
    <property type="match status" value="1"/>
</dbReference>
<dbReference type="Pfam" id="PF05099">
    <property type="entry name" value="TerB"/>
    <property type="match status" value="1"/>
</dbReference>
<comment type="subcellular location">
    <subcellularLocation>
        <location evidence="7">Cell inner membrane</location>
        <topology evidence="7">Single-pass type III membrane protein</topology>
    </subcellularLocation>
</comment>
<evidence type="ECO:0000256" key="8">
    <source>
        <dbReference type="SAM" id="Phobius"/>
    </source>
</evidence>
<evidence type="ECO:0000256" key="1">
    <source>
        <dbReference type="ARBA" id="ARBA00022475"/>
    </source>
</evidence>
<proteinExistence type="inferred from homology"/>
<dbReference type="OrthoDB" id="9782583at2"/>
<evidence type="ECO:0000256" key="3">
    <source>
        <dbReference type="ARBA" id="ARBA00022692"/>
    </source>
</evidence>
<sequence length="272" mass="30387">MWGRILGVLFGFMFLKIPGAILGLIVGYLFDRAYSQDFSQLGGFGRFFTNPDSFQQNAVFFNSLFASLGHIAKADGRVTDSEIAVASALMDEMQLQGNARQEAQTAFREGKSADFPLIETLKSLVEFCHGRRDLLQIFLEILIQAALSDGALSPPEQKVLEKVAHVLGFSRGSLDFLIRAHIAQQRFRQGQHSQDSSTHTSQLPVKEAYQILGVSPSDDEKTVKKAYKKRMAEHHPDKLISKGLPQQALEMAKQKTQSIQAAYELIRKQKGW</sequence>
<dbReference type="NCBIfam" id="NF006948">
    <property type="entry name" value="PRK09430.1"/>
    <property type="match status" value="1"/>
</dbReference>
<keyword evidence="2 7" id="KW-0997">Cell inner membrane</keyword>
<dbReference type="Gene3D" id="1.10.3680.10">
    <property type="entry name" value="TerB-like"/>
    <property type="match status" value="1"/>
</dbReference>
<evidence type="ECO:0000256" key="2">
    <source>
        <dbReference type="ARBA" id="ARBA00022519"/>
    </source>
</evidence>
<dbReference type="Gene3D" id="1.10.287.110">
    <property type="entry name" value="DnaJ domain"/>
    <property type="match status" value="1"/>
</dbReference>
<dbReference type="InterPro" id="IPR023749">
    <property type="entry name" value="DjlA"/>
</dbReference>
<evidence type="ECO:0000256" key="5">
    <source>
        <dbReference type="ARBA" id="ARBA00023136"/>
    </source>
</evidence>
<feature type="transmembrane region" description="Helical" evidence="8">
    <location>
        <begin position="6"/>
        <end position="30"/>
    </location>
</feature>
<dbReference type="PROSITE" id="PS50076">
    <property type="entry name" value="DNAJ_2"/>
    <property type="match status" value="1"/>
</dbReference>
<keyword evidence="3 7" id="KW-0812">Transmembrane</keyword>
<dbReference type="Proteomes" id="UP000275281">
    <property type="component" value="Unassembled WGS sequence"/>
</dbReference>
<dbReference type="InterPro" id="IPR007791">
    <property type="entry name" value="DjlA_N"/>
</dbReference>
<feature type="topological domain" description="Periplasmic" evidence="7">
    <location>
        <begin position="1"/>
        <end position="4"/>
    </location>
</feature>
<comment type="subunit">
    <text evidence="7">Homodimer.</text>
</comment>
<feature type="topological domain" description="Cytoplasmic" evidence="7">
    <location>
        <begin position="29"/>
        <end position="272"/>
    </location>
</feature>
<gene>
    <name evidence="7 10" type="primary">djlA</name>
    <name evidence="10" type="ORF">DRW07_13135</name>
</gene>
<evidence type="ECO:0000259" key="9">
    <source>
        <dbReference type="PROSITE" id="PS50076"/>
    </source>
</evidence>
<comment type="caution">
    <text evidence="10">The sequence shown here is derived from an EMBL/GenBank/DDBJ whole genome shotgun (WGS) entry which is preliminary data.</text>
</comment>
<dbReference type="CDD" id="cd07316">
    <property type="entry name" value="terB_like_DjlA"/>
    <property type="match status" value="1"/>
</dbReference>
<accession>A0A3N5YLN0</accession>
<evidence type="ECO:0000256" key="7">
    <source>
        <dbReference type="HAMAP-Rule" id="MF_01153"/>
    </source>
</evidence>
<evidence type="ECO:0000313" key="10">
    <source>
        <dbReference type="EMBL" id="RPJ66111.1"/>
    </source>
</evidence>